<protein>
    <submittedName>
        <fullName evidence="2">YccV-like-domain-containing protein</fullName>
    </submittedName>
</protein>
<dbReference type="Gene3D" id="2.30.30.390">
    <property type="entry name" value="Hemimethylated DNA-binding domain"/>
    <property type="match status" value="1"/>
</dbReference>
<evidence type="ECO:0000259" key="1">
    <source>
        <dbReference type="PROSITE" id="PS50181"/>
    </source>
</evidence>
<dbReference type="InterPro" id="IPR036047">
    <property type="entry name" value="F-box-like_dom_sf"/>
</dbReference>
<reference evidence="2" key="1">
    <citation type="journal article" date="2020" name="Phytopathology">
        <title>Genome sequence of the chestnut blight fungus Cryphonectria parasitica EP155: A fundamental resource for an archetypical invasive plant pathogen.</title>
        <authorList>
            <person name="Crouch J.A."/>
            <person name="Dawe A."/>
            <person name="Aerts A."/>
            <person name="Barry K."/>
            <person name="Churchill A.C.L."/>
            <person name="Grimwood J."/>
            <person name="Hillman B."/>
            <person name="Milgroom M.G."/>
            <person name="Pangilinan J."/>
            <person name="Smith M."/>
            <person name="Salamov A."/>
            <person name="Schmutz J."/>
            <person name="Yadav J."/>
            <person name="Grigoriev I.V."/>
            <person name="Nuss D."/>
        </authorList>
    </citation>
    <scope>NUCLEOTIDE SEQUENCE</scope>
    <source>
        <strain evidence="2">EP155</strain>
    </source>
</reference>
<dbReference type="SUPFAM" id="SSF141255">
    <property type="entry name" value="YccV-like"/>
    <property type="match status" value="1"/>
</dbReference>
<dbReference type="SUPFAM" id="SSF81383">
    <property type="entry name" value="F-box domain"/>
    <property type="match status" value="1"/>
</dbReference>
<dbReference type="Gene3D" id="1.20.1280.50">
    <property type="match status" value="1"/>
</dbReference>
<dbReference type="InterPro" id="IPR011722">
    <property type="entry name" value="Hemimethylated_DNA-bd_dom"/>
</dbReference>
<dbReference type="EMBL" id="MU032348">
    <property type="protein sequence ID" value="KAF3764646.1"/>
    <property type="molecule type" value="Genomic_DNA"/>
</dbReference>
<dbReference type="RefSeq" id="XP_040775607.1">
    <property type="nucleotide sequence ID" value="XM_040920582.1"/>
</dbReference>
<proteinExistence type="predicted"/>
<feature type="domain" description="F-box" evidence="1">
    <location>
        <begin position="3"/>
        <end position="50"/>
    </location>
</feature>
<dbReference type="PROSITE" id="PS50181">
    <property type="entry name" value="FBOX"/>
    <property type="match status" value="1"/>
</dbReference>
<dbReference type="SMART" id="SM00992">
    <property type="entry name" value="YccV-like"/>
    <property type="match status" value="1"/>
</dbReference>
<accession>A0A9P5CNZ8</accession>
<organism evidence="2 3">
    <name type="scientific">Cryphonectria parasitica (strain ATCC 38755 / EP155)</name>
    <dbReference type="NCBI Taxonomy" id="660469"/>
    <lineage>
        <taxon>Eukaryota</taxon>
        <taxon>Fungi</taxon>
        <taxon>Dikarya</taxon>
        <taxon>Ascomycota</taxon>
        <taxon>Pezizomycotina</taxon>
        <taxon>Sordariomycetes</taxon>
        <taxon>Sordariomycetidae</taxon>
        <taxon>Diaporthales</taxon>
        <taxon>Cryphonectriaceae</taxon>
        <taxon>Cryphonectria-Endothia species complex</taxon>
        <taxon>Cryphonectria</taxon>
    </lineage>
</organism>
<dbReference type="Pfam" id="PF08755">
    <property type="entry name" value="YccV-like"/>
    <property type="match status" value="1"/>
</dbReference>
<dbReference type="OrthoDB" id="28868at2759"/>
<dbReference type="Pfam" id="PF12937">
    <property type="entry name" value="F-box-like"/>
    <property type="match status" value="1"/>
</dbReference>
<dbReference type="Proteomes" id="UP000803844">
    <property type="component" value="Unassembled WGS sequence"/>
</dbReference>
<keyword evidence="3" id="KW-1185">Reference proteome</keyword>
<dbReference type="GO" id="GO:0003677">
    <property type="term" value="F:DNA binding"/>
    <property type="evidence" value="ECO:0007669"/>
    <property type="project" value="InterPro"/>
</dbReference>
<dbReference type="PANTHER" id="PTHR31350">
    <property type="entry name" value="SI:DKEY-261L7.2"/>
    <property type="match status" value="1"/>
</dbReference>
<dbReference type="NCBIfam" id="TIGR02097">
    <property type="entry name" value="yccV"/>
    <property type="match status" value="1"/>
</dbReference>
<evidence type="ECO:0000313" key="3">
    <source>
        <dbReference type="Proteomes" id="UP000803844"/>
    </source>
</evidence>
<name>A0A9P5CNZ8_CRYP1</name>
<evidence type="ECO:0000313" key="2">
    <source>
        <dbReference type="EMBL" id="KAF3764646.1"/>
    </source>
</evidence>
<gene>
    <name evidence="2" type="ORF">M406DRAFT_330975</name>
</gene>
<dbReference type="GeneID" id="63837711"/>
<dbReference type="AlphaFoldDB" id="A0A9P5CNZ8"/>
<comment type="caution">
    <text evidence="2">The sequence shown here is derived from an EMBL/GenBank/DDBJ whole genome shotgun (WGS) entry which is preliminary data.</text>
</comment>
<dbReference type="InterPro" id="IPR036623">
    <property type="entry name" value="Hemimethylated_DNA-bd_sf"/>
</dbReference>
<dbReference type="InterPro" id="IPR001810">
    <property type="entry name" value="F-box_dom"/>
</dbReference>
<sequence>MAGSRLLTLPDELLSHIISYSNSVTATINIGLTCRRLYGIMQTSPAWREHCCRNWARWDDQHDINTKFEQPVLQTDWYALFCERSKADREVLRLLEELLTTKRDRVARMGVVAARGADVDDVLHRVATTTPDDVDDVLARKWHAMAMIEMRYRRQAVDVWCRMHAGESVDLLHAISAFDEFVLGPGVNMEFIEASLRRISLEIVQGTQGAWERYTTREKAHEIAGFLRAQRYIGLDRRTSVLELSNNFLAPSVLFNPRSAASRPLQSVVIFCSIAQMLGVTAEPILTPRHVYAVVSADAQTTLEGQSRAGHGETDAFEDIRMYMDPYDHSERVERLELVQQLQDVGVSPMNYGAHLSPASPRNMVLEAAGSMLVSLRGNMDTVETTEDLEREPLFDHGRCEFAAMWASFIFSTENFDRLDALRSLMGMVHNKFSQDLVQFEEVMPRLVQDLYAPQHWRPLERLGVLREDHGKPVIPKRRRIWTDLAYKVGTQFRHRHFGYRGIITGWDERCTASPEWKAHMNVDGLSKGDDQPFYHVIGVDDIQRYVAEENIIPMSSPPPRRMLRMAGRFFKRWGEVDQRFVSNVREEYPDD</sequence>
<dbReference type="PANTHER" id="PTHR31350:SF27">
    <property type="entry name" value="HEMIMETHYLATED DNA-BINDING DOMAIN-CONTAINING PROTEIN"/>
    <property type="match status" value="1"/>
</dbReference>